<dbReference type="Proteomes" id="UP000759443">
    <property type="component" value="Unassembled WGS sequence"/>
</dbReference>
<name>A0ABS4DTF2_9HYPH</name>
<dbReference type="PANTHER" id="PTHR46390">
    <property type="entry name" value="MANNOSE-1-PHOSPHATE GUANYLYLTRANSFERASE"/>
    <property type="match status" value="1"/>
</dbReference>
<dbReference type="SUPFAM" id="SSF51182">
    <property type="entry name" value="RmlC-like cupins"/>
    <property type="match status" value="1"/>
</dbReference>
<evidence type="ECO:0000313" key="12">
    <source>
        <dbReference type="EMBL" id="MBP1848947.1"/>
    </source>
</evidence>
<comment type="caution">
    <text evidence="12">The sequence shown here is derived from an EMBL/GenBank/DDBJ whole genome shotgun (WGS) entry which is preliminary data.</text>
</comment>
<evidence type="ECO:0000256" key="6">
    <source>
        <dbReference type="ARBA" id="ARBA00023134"/>
    </source>
</evidence>
<dbReference type="InterPro" id="IPR029044">
    <property type="entry name" value="Nucleotide-diphossugar_trans"/>
</dbReference>
<dbReference type="InterPro" id="IPR014710">
    <property type="entry name" value="RmlC-like_jellyroll"/>
</dbReference>
<evidence type="ECO:0000313" key="13">
    <source>
        <dbReference type="Proteomes" id="UP000759443"/>
    </source>
</evidence>
<comment type="catalytic activity">
    <reaction evidence="7">
        <text>alpha-D-mannose 1-phosphate + GTP + H(+) = GDP-alpha-D-mannose + diphosphate</text>
        <dbReference type="Rhea" id="RHEA:15229"/>
        <dbReference type="ChEBI" id="CHEBI:15378"/>
        <dbReference type="ChEBI" id="CHEBI:33019"/>
        <dbReference type="ChEBI" id="CHEBI:37565"/>
        <dbReference type="ChEBI" id="CHEBI:57527"/>
        <dbReference type="ChEBI" id="CHEBI:58409"/>
        <dbReference type="EC" id="2.7.7.13"/>
    </reaction>
</comment>
<keyword evidence="13" id="KW-1185">Reference proteome</keyword>
<evidence type="ECO:0000256" key="1">
    <source>
        <dbReference type="ARBA" id="ARBA00006115"/>
    </source>
</evidence>
<dbReference type="NCBIfam" id="TIGR01479">
    <property type="entry name" value="GMP_PMI"/>
    <property type="match status" value="1"/>
</dbReference>
<dbReference type="InterPro" id="IPR001538">
    <property type="entry name" value="Man6P_isomerase-2_C"/>
</dbReference>
<dbReference type="Gene3D" id="2.60.120.10">
    <property type="entry name" value="Jelly Rolls"/>
    <property type="match status" value="1"/>
</dbReference>
<keyword evidence="4 12" id="KW-0548">Nucleotidyltransferase</keyword>
<keyword evidence="5" id="KW-0547">Nucleotide-binding</keyword>
<evidence type="ECO:0000256" key="4">
    <source>
        <dbReference type="ARBA" id="ARBA00022695"/>
    </source>
</evidence>
<evidence type="ECO:0000259" key="11">
    <source>
        <dbReference type="Pfam" id="PF22640"/>
    </source>
</evidence>
<dbReference type="EMBL" id="JAGGJU010000001">
    <property type="protein sequence ID" value="MBP1848947.1"/>
    <property type="molecule type" value="Genomic_DNA"/>
</dbReference>
<dbReference type="RefSeq" id="WP_209941686.1">
    <property type="nucleotide sequence ID" value="NZ_JAGGJU010000001.1"/>
</dbReference>
<evidence type="ECO:0000256" key="8">
    <source>
        <dbReference type="RuleBase" id="RU004190"/>
    </source>
</evidence>
<sequence length="475" mass="52348">MTNRIVPVVMAGGKGTRLWPLSRATAAKQFIRFIGDKTLFQSTLERLSDPAIFEAPIVVTNEEFRFLVAEQAREAGIELSAIVLEPEARNTAAAIAVAAELVAQRFGQDAIMEVLPSDHEIEVDDTYKQCVETARRAAATGKLATFGIKPTEAATGYGYIEGGDKTPEGALKVVRFVEKPELEAAEKMLKSGKYYWNSGMFVFAAGKMISELEKLAPEVLEASREALEKAAEDLDFVRLDGEAFARSPSISIDYAVMEKTKNAVVVPSEITWSDLGSWDAIWKLGKKDENGNVVAGNATLVDTKNSLVMSRNSHMAVQGMDGIAVIASEDAVYIGHLDQSQEVGNLVKKLKSSKKTEQLTELHPTSLRPWGGYTSLINGDRFQVKRIFVTPEKKLSLQKHHHRAEHWIVVRGVAEVTIDDKVTLLHENQSIYIPQGSVHRLGNPGKIRLELIEIQTGSYLGEDDIIRLVDEFGRS</sequence>
<dbReference type="InterPro" id="IPR049577">
    <property type="entry name" value="GMPP_N"/>
</dbReference>
<dbReference type="PANTHER" id="PTHR46390:SF1">
    <property type="entry name" value="MANNOSE-1-PHOSPHATE GUANYLYLTRANSFERASE"/>
    <property type="match status" value="1"/>
</dbReference>
<dbReference type="EC" id="2.7.7.13" evidence="2"/>
<dbReference type="Pfam" id="PF00483">
    <property type="entry name" value="NTP_transferase"/>
    <property type="match status" value="1"/>
</dbReference>
<dbReference type="SUPFAM" id="SSF53448">
    <property type="entry name" value="Nucleotide-diphospho-sugar transferases"/>
    <property type="match status" value="1"/>
</dbReference>
<dbReference type="CDD" id="cd02213">
    <property type="entry name" value="cupin_PMI_typeII_C"/>
    <property type="match status" value="1"/>
</dbReference>
<evidence type="ECO:0000256" key="3">
    <source>
        <dbReference type="ARBA" id="ARBA00022679"/>
    </source>
</evidence>
<dbReference type="InterPro" id="IPR011051">
    <property type="entry name" value="RmlC_Cupin_sf"/>
</dbReference>
<feature type="domain" description="Nucleotidyl transferase" evidence="9">
    <location>
        <begin position="7"/>
        <end position="289"/>
    </location>
</feature>
<keyword evidence="6" id="KW-0342">GTP-binding</keyword>
<dbReference type="InterPro" id="IPR051161">
    <property type="entry name" value="Mannose-6P_isomerase_type2"/>
</dbReference>
<dbReference type="InterPro" id="IPR005835">
    <property type="entry name" value="NTP_transferase_dom"/>
</dbReference>
<proteinExistence type="inferred from homology"/>
<keyword evidence="3 12" id="KW-0808">Transferase</keyword>
<protein>
    <recommendedName>
        <fullName evidence="2">mannose-1-phosphate guanylyltransferase</fullName>
        <ecNumber evidence="2">2.7.7.13</ecNumber>
    </recommendedName>
</protein>
<gene>
    <name evidence="12" type="ORF">J2Z17_000364</name>
</gene>
<dbReference type="InterPro" id="IPR006375">
    <property type="entry name" value="Man1P_GuaTrfase/Man6P_Isoase"/>
</dbReference>
<dbReference type="Pfam" id="PF22640">
    <property type="entry name" value="ManC_GMP_beta-helix"/>
    <property type="match status" value="1"/>
</dbReference>
<dbReference type="Pfam" id="PF01050">
    <property type="entry name" value="MannoseP_isomer"/>
    <property type="match status" value="1"/>
</dbReference>
<feature type="domain" description="Mannose-6-phosphate isomerase type II C-terminal" evidence="10">
    <location>
        <begin position="357"/>
        <end position="469"/>
    </location>
</feature>
<reference evidence="12 13" key="1">
    <citation type="submission" date="2021-03" db="EMBL/GenBank/DDBJ databases">
        <title>Genomic Encyclopedia of Type Strains, Phase IV (KMG-IV): sequencing the most valuable type-strain genomes for metagenomic binning, comparative biology and taxonomic classification.</title>
        <authorList>
            <person name="Goeker M."/>
        </authorList>
    </citation>
    <scope>NUCLEOTIDE SEQUENCE [LARGE SCALE GENOMIC DNA]</scope>
    <source>
        <strain evidence="12 13">DSM 21600</strain>
    </source>
</reference>
<organism evidence="12 13">
    <name type="scientific">Rhizobium halophytocola</name>
    <dbReference type="NCBI Taxonomy" id="735519"/>
    <lineage>
        <taxon>Bacteria</taxon>
        <taxon>Pseudomonadati</taxon>
        <taxon>Pseudomonadota</taxon>
        <taxon>Alphaproteobacteria</taxon>
        <taxon>Hyphomicrobiales</taxon>
        <taxon>Rhizobiaceae</taxon>
        <taxon>Rhizobium/Agrobacterium group</taxon>
        <taxon>Rhizobium</taxon>
    </lineage>
</organism>
<dbReference type="Gene3D" id="3.90.550.10">
    <property type="entry name" value="Spore Coat Polysaccharide Biosynthesis Protein SpsA, Chain A"/>
    <property type="match status" value="1"/>
</dbReference>
<evidence type="ECO:0000256" key="7">
    <source>
        <dbReference type="ARBA" id="ARBA00047343"/>
    </source>
</evidence>
<feature type="domain" description="MannoseP isomerase/GMP-like beta-helix" evidence="11">
    <location>
        <begin position="296"/>
        <end position="350"/>
    </location>
</feature>
<dbReference type="CDD" id="cd02509">
    <property type="entry name" value="GDP-M1P_Guanylyltransferase"/>
    <property type="match status" value="1"/>
</dbReference>
<evidence type="ECO:0000256" key="5">
    <source>
        <dbReference type="ARBA" id="ARBA00022741"/>
    </source>
</evidence>
<evidence type="ECO:0000259" key="9">
    <source>
        <dbReference type="Pfam" id="PF00483"/>
    </source>
</evidence>
<dbReference type="GO" id="GO:0004475">
    <property type="term" value="F:mannose-1-phosphate guanylyltransferase (GTP) activity"/>
    <property type="evidence" value="ECO:0007669"/>
    <property type="project" value="UniProtKB-EC"/>
</dbReference>
<comment type="similarity">
    <text evidence="1 8">Belongs to the mannose-6-phosphate isomerase type 2 family.</text>
</comment>
<evidence type="ECO:0000259" key="10">
    <source>
        <dbReference type="Pfam" id="PF01050"/>
    </source>
</evidence>
<dbReference type="InterPro" id="IPR054566">
    <property type="entry name" value="ManC/GMP-like_b-helix"/>
</dbReference>
<evidence type="ECO:0000256" key="2">
    <source>
        <dbReference type="ARBA" id="ARBA00012387"/>
    </source>
</evidence>
<accession>A0ABS4DTF2</accession>